<comment type="similarity">
    <text evidence="2">Belongs to the GSP N family.</text>
</comment>
<dbReference type="GO" id="GO:0005886">
    <property type="term" value="C:plasma membrane"/>
    <property type="evidence" value="ECO:0007669"/>
    <property type="project" value="UniProtKB-SubCell"/>
</dbReference>
<evidence type="ECO:0000256" key="3">
    <source>
        <dbReference type="ARBA" id="ARBA00021563"/>
    </source>
</evidence>
<sequence length="252" mass="28482">MFKKIDHSDKEARAYNWALFATILLLLALIIQTPARVAAKLLPLAVRNMVTDWGGSVWRGQANIVYQGFAGQLRWSLLPAKLLTLKLAADIEWLSPHSRLKTQAQWGMGQWQLLQLQGDVSPLELQAILPDWRLPPQPLALEQITLKYQQHAWTQGQGQIQWQGGAVDYVLNGQQQKINLPAITMDVTHQNNNLVLTMVEQQTRAKLALFTVTKDRLQSQLSQRLLAYSPNYRGVAEPDAIVVTTSQPWNSF</sequence>
<accession>A0A2T5IUY8</accession>
<dbReference type="AlphaFoldDB" id="A0A2T5IUY8"/>
<evidence type="ECO:0000256" key="5">
    <source>
        <dbReference type="ARBA" id="ARBA00022475"/>
    </source>
</evidence>
<comment type="subcellular location">
    <subcellularLocation>
        <location evidence="1">Cell inner membrane</location>
    </subcellularLocation>
</comment>
<keyword evidence="8" id="KW-0653">Protein transport</keyword>
<evidence type="ECO:0000256" key="9">
    <source>
        <dbReference type="ARBA" id="ARBA00023136"/>
    </source>
</evidence>
<keyword evidence="9" id="KW-0472">Membrane</keyword>
<evidence type="ECO:0000256" key="8">
    <source>
        <dbReference type="ARBA" id="ARBA00022927"/>
    </source>
</evidence>
<evidence type="ECO:0000313" key="11">
    <source>
        <dbReference type="EMBL" id="PTQ87714.1"/>
    </source>
</evidence>
<evidence type="ECO:0000256" key="6">
    <source>
        <dbReference type="ARBA" id="ARBA00022519"/>
    </source>
</evidence>
<keyword evidence="4" id="KW-0813">Transport</keyword>
<name>A0A2T5IUY8_9GAMM</name>
<dbReference type="EMBL" id="QAON01000017">
    <property type="protein sequence ID" value="PTQ87714.1"/>
    <property type="molecule type" value="Genomic_DNA"/>
</dbReference>
<keyword evidence="6" id="KW-0997">Cell inner membrane</keyword>
<evidence type="ECO:0000256" key="1">
    <source>
        <dbReference type="ARBA" id="ARBA00004533"/>
    </source>
</evidence>
<dbReference type="Proteomes" id="UP000244223">
    <property type="component" value="Unassembled WGS sequence"/>
</dbReference>
<protein>
    <recommendedName>
        <fullName evidence="3">Type II secretion system protein N</fullName>
    </recommendedName>
    <alternativeName>
        <fullName evidence="10">General secretion pathway protein N</fullName>
    </alternativeName>
</protein>
<evidence type="ECO:0000256" key="10">
    <source>
        <dbReference type="ARBA" id="ARBA00030772"/>
    </source>
</evidence>
<gene>
    <name evidence="11" type="ORF">C8N29_11738</name>
</gene>
<keyword evidence="12" id="KW-1185">Reference proteome</keyword>
<dbReference type="Pfam" id="PF01203">
    <property type="entry name" value="T2SSN"/>
    <property type="match status" value="1"/>
</dbReference>
<evidence type="ECO:0000313" key="12">
    <source>
        <dbReference type="Proteomes" id="UP000244223"/>
    </source>
</evidence>
<proteinExistence type="inferred from homology"/>
<evidence type="ECO:0000256" key="7">
    <source>
        <dbReference type="ARBA" id="ARBA00022692"/>
    </source>
</evidence>
<reference evidence="11 12" key="1">
    <citation type="submission" date="2018-04" db="EMBL/GenBank/DDBJ databases">
        <title>Genomic Encyclopedia of Archaeal and Bacterial Type Strains, Phase II (KMG-II): from individual species to whole genera.</title>
        <authorList>
            <person name="Goeker M."/>
        </authorList>
    </citation>
    <scope>NUCLEOTIDE SEQUENCE [LARGE SCALE GENOMIC DNA]</scope>
    <source>
        <strain evidence="11 12">DSM 5822</strain>
    </source>
</reference>
<dbReference type="GO" id="GO:0015628">
    <property type="term" value="P:protein secretion by the type II secretion system"/>
    <property type="evidence" value="ECO:0007669"/>
    <property type="project" value="InterPro"/>
</dbReference>
<evidence type="ECO:0000256" key="2">
    <source>
        <dbReference type="ARBA" id="ARBA00007208"/>
    </source>
</evidence>
<organism evidence="11 12">
    <name type="scientific">Agitococcus lubricus</name>
    <dbReference type="NCBI Taxonomy" id="1077255"/>
    <lineage>
        <taxon>Bacteria</taxon>
        <taxon>Pseudomonadati</taxon>
        <taxon>Pseudomonadota</taxon>
        <taxon>Gammaproteobacteria</taxon>
        <taxon>Moraxellales</taxon>
        <taxon>Moraxellaceae</taxon>
        <taxon>Agitococcus</taxon>
    </lineage>
</organism>
<comment type="caution">
    <text evidence="11">The sequence shown here is derived from an EMBL/GenBank/DDBJ whole genome shotgun (WGS) entry which is preliminary data.</text>
</comment>
<dbReference type="OrthoDB" id="6706905at2"/>
<dbReference type="RefSeq" id="WP_107866711.1">
    <property type="nucleotide sequence ID" value="NZ_QAON01000017.1"/>
</dbReference>
<keyword evidence="5" id="KW-1003">Cell membrane</keyword>
<keyword evidence="7" id="KW-0812">Transmembrane</keyword>
<dbReference type="InterPro" id="IPR022792">
    <property type="entry name" value="T2SS_protein-GspN"/>
</dbReference>
<dbReference type="GO" id="GO:0015627">
    <property type="term" value="C:type II protein secretion system complex"/>
    <property type="evidence" value="ECO:0007669"/>
    <property type="project" value="InterPro"/>
</dbReference>
<evidence type="ECO:0000256" key="4">
    <source>
        <dbReference type="ARBA" id="ARBA00022448"/>
    </source>
</evidence>